<dbReference type="InterPro" id="IPR049492">
    <property type="entry name" value="BD-FAE-like_dom"/>
</dbReference>
<dbReference type="AlphaFoldDB" id="A0A5C5YBE4"/>
<dbReference type="PANTHER" id="PTHR48081:SF13">
    <property type="entry name" value="ALPHA_BETA HYDROLASE"/>
    <property type="match status" value="1"/>
</dbReference>
<keyword evidence="3" id="KW-0732">Signal</keyword>
<sequence length="370" mass="40226" precursor="true">MQSTFRFSSALLGSLFFTLTSTVCSSQSADNAPPITVADQTSFDDNSDTGPVLRGRSRGNGAREGGRSRGGGGSDEGPTVLDRQFIEGKLPRGVRYVSDVLFKEVDGLELKLDLLLPAKSELEKTPVAVWIHGGAWMRGNKARDLRRFDQLVARVLRRGVAFVSIEYRLSGQATFPAQVVDCNDAIAFLHRNRDQYNLDVGSLILMGSSAGGHLATLVGVTHAKGIPGFSSGYDSSDVHIMGVVDFYGPIDLLKLQGKRDAVDLSSDRSPEARLLGHSPRLRPESARLASPSTHIDPESPPFLIFHGDQDKRVPLDQSELLLSLLQKHGVQSRLVIVEGAVHGDEKFDETSYNDAVLTFMDSLLRESPAK</sequence>
<feature type="domain" description="BD-FAE-like" evidence="4">
    <location>
        <begin position="112"/>
        <end position="323"/>
    </location>
</feature>
<evidence type="ECO:0000256" key="2">
    <source>
        <dbReference type="SAM" id="MobiDB-lite"/>
    </source>
</evidence>
<keyword evidence="6" id="KW-1185">Reference proteome</keyword>
<proteinExistence type="predicted"/>
<dbReference type="InterPro" id="IPR029058">
    <property type="entry name" value="AB_hydrolase_fold"/>
</dbReference>
<dbReference type="Gene3D" id="3.40.50.1820">
    <property type="entry name" value="alpha/beta hydrolase"/>
    <property type="match status" value="1"/>
</dbReference>
<evidence type="ECO:0000256" key="3">
    <source>
        <dbReference type="SAM" id="SignalP"/>
    </source>
</evidence>
<comment type="caution">
    <text evidence="5">The sequence shown here is derived from an EMBL/GenBank/DDBJ whole genome shotgun (WGS) entry which is preliminary data.</text>
</comment>
<name>A0A5C5YBE4_9PLAN</name>
<dbReference type="Pfam" id="PF20434">
    <property type="entry name" value="BD-FAE"/>
    <property type="match status" value="1"/>
</dbReference>
<dbReference type="GO" id="GO:0004806">
    <property type="term" value="F:triacylglycerol lipase activity"/>
    <property type="evidence" value="ECO:0007669"/>
    <property type="project" value="UniProtKB-EC"/>
</dbReference>
<protein>
    <submittedName>
        <fullName evidence="5">Lipase 2</fullName>
        <ecNumber evidence="5">3.1.1.3</ecNumber>
    </submittedName>
</protein>
<evidence type="ECO:0000259" key="4">
    <source>
        <dbReference type="Pfam" id="PF20434"/>
    </source>
</evidence>
<dbReference type="EMBL" id="SJPL01000001">
    <property type="protein sequence ID" value="TWT70602.1"/>
    <property type="molecule type" value="Genomic_DNA"/>
</dbReference>
<feature type="region of interest" description="Disordered" evidence="2">
    <location>
        <begin position="266"/>
        <end position="293"/>
    </location>
</feature>
<dbReference type="PANTHER" id="PTHR48081">
    <property type="entry name" value="AB HYDROLASE SUPERFAMILY PROTEIN C4A8.06C"/>
    <property type="match status" value="1"/>
</dbReference>
<dbReference type="EC" id="3.1.1.3" evidence="5"/>
<dbReference type="Proteomes" id="UP000317238">
    <property type="component" value="Unassembled WGS sequence"/>
</dbReference>
<feature type="signal peptide" evidence="3">
    <location>
        <begin position="1"/>
        <end position="25"/>
    </location>
</feature>
<evidence type="ECO:0000313" key="6">
    <source>
        <dbReference type="Proteomes" id="UP000317238"/>
    </source>
</evidence>
<keyword evidence="1 5" id="KW-0378">Hydrolase</keyword>
<gene>
    <name evidence="5" type="primary">lip2</name>
    <name evidence="5" type="ORF">Pan14r_29090</name>
</gene>
<accession>A0A5C5YBE4</accession>
<organism evidence="5 6">
    <name type="scientific">Crateriforma conspicua</name>
    <dbReference type="NCBI Taxonomy" id="2527996"/>
    <lineage>
        <taxon>Bacteria</taxon>
        <taxon>Pseudomonadati</taxon>
        <taxon>Planctomycetota</taxon>
        <taxon>Planctomycetia</taxon>
        <taxon>Planctomycetales</taxon>
        <taxon>Planctomycetaceae</taxon>
        <taxon>Crateriforma</taxon>
    </lineage>
</organism>
<evidence type="ECO:0000256" key="1">
    <source>
        <dbReference type="ARBA" id="ARBA00022801"/>
    </source>
</evidence>
<dbReference type="OrthoDB" id="265201at2"/>
<feature type="chain" id="PRO_5022781612" evidence="3">
    <location>
        <begin position="26"/>
        <end position="370"/>
    </location>
</feature>
<feature type="region of interest" description="Disordered" evidence="2">
    <location>
        <begin position="27"/>
        <end position="80"/>
    </location>
</feature>
<evidence type="ECO:0000313" key="5">
    <source>
        <dbReference type="EMBL" id="TWT70602.1"/>
    </source>
</evidence>
<dbReference type="SUPFAM" id="SSF53474">
    <property type="entry name" value="alpha/beta-Hydrolases"/>
    <property type="match status" value="1"/>
</dbReference>
<reference evidence="5 6" key="1">
    <citation type="submission" date="2019-02" db="EMBL/GenBank/DDBJ databases">
        <title>Deep-cultivation of Planctomycetes and their phenomic and genomic characterization uncovers novel biology.</title>
        <authorList>
            <person name="Wiegand S."/>
            <person name="Jogler M."/>
            <person name="Boedeker C."/>
            <person name="Pinto D."/>
            <person name="Vollmers J."/>
            <person name="Rivas-Marin E."/>
            <person name="Kohn T."/>
            <person name="Peeters S.H."/>
            <person name="Heuer A."/>
            <person name="Rast P."/>
            <person name="Oberbeckmann S."/>
            <person name="Bunk B."/>
            <person name="Jeske O."/>
            <person name="Meyerdierks A."/>
            <person name="Storesund J.E."/>
            <person name="Kallscheuer N."/>
            <person name="Luecker S."/>
            <person name="Lage O.M."/>
            <person name="Pohl T."/>
            <person name="Merkel B.J."/>
            <person name="Hornburger P."/>
            <person name="Mueller R.-W."/>
            <person name="Bruemmer F."/>
            <person name="Labrenz M."/>
            <person name="Spormann A.M."/>
            <person name="Op Den Camp H."/>
            <person name="Overmann J."/>
            <person name="Amann R."/>
            <person name="Jetten M.S.M."/>
            <person name="Mascher T."/>
            <person name="Medema M.H."/>
            <person name="Devos D.P."/>
            <person name="Kaster A.-K."/>
            <person name="Ovreas L."/>
            <person name="Rohde M."/>
            <person name="Galperin M.Y."/>
            <person name="Jogler C."/>
        </authorList>
    </citation>
    <scope>NUCLEOTIDE SEQUENCE [LARGE SCALE GENOMIC DNA]</scope>
    <source>
        <strain evidence="5 6">Pan14r</strain>
    </source>
</reference>
<dbReference type="InterPro" id="IPR050300">
    <property type="entry name" value="GDXG_lipolytic_enzyme"/>
</dbReference>